<organism evidence="14 15">
    <name type="scientific">Pontibacter aquaedesilientis</name>
    <dbReference type="NCBI Taxonomy" id="2766980"/>
    <lineage>
        <taxon>Bacteria</taxon>
        <taxon>Pseudomonadati</taxon>
        <taxon>Bacteroidota</taxon>
        <taxon>Cytophagia</taxon>
        <taxon>Cytophagales</taxon>
        <taxon>Hymenobacteraceae</taxon>
        <taxon>Pontibacter</taxon>
    </lineage>
</organism>
<dbReference type="InterPro" id="IPR027417">
    <property type="entry name" value="P-loop_NTPase"/>
</dbReference>
<evidence type="ECO:0000256" key="5">
    <source>
        <dbReference type="ARBA" id="ARBA00022516"/>
    </source>
</evidence>
<name>A0ABR7XD97_9BACT</name>
<keyword evidence="11 13" id="KW-0443">Lipid metabolism</keyword>
<dbReference type="EMBL" id="JACXAJ010000001">
    <property type="protein sequence ID" value="MBD1396255.1"/>
    <property type="molecule type" value="Genomic_DNA"/>
</dbReference>
<sequence length="354" mass="40002">MRYFRLLLWPLSLLYGGVMQLRNMLYDRGVLDSKRYAIPVIAVGNLTVGGTGKTPHVEYLLRLLQTRQVAVLSRGYKRKSKGFVLADHKASAASLGDEPFQYHRDFPGVTVAVSESRVEGIDKLQRLRPDLDAVVLDDAMQHRPVQPSLMIMLTDFNRPFYKDHVLPAGLLREPRSGAKRADIIMVSKCPSNLSAKNRSDIEGRIRRYSQPGIPVFFTGFRYGRPVAIGNAGQISNKIILLTGIANDRPLVNYLEEQRYTIVKHLSFADHYAYTSEDLNRIQQLLQAEQKGNVSIVTTRKDAVKLTDSSLREIALRLPLFYIPIEVEFMDGEADFKSLIEQHLASFDSNNTADH</sequence>
<dbReference type="RefSeq" id="WP_191182378.1">
    <property type="nucleotide sequence ID" value="NZ_JACXAJ010000001.1"/>
</dbReference>
<dbReference type="NCBIfam" id="TIGR00682">
    <property type="entry name" value="lpxK"/>
    <property type="match status" value="1"/>
</dbReference>
<dbReference type="EC" id="2.7.1.130" evidence="3 13"/>
<keyword evidence="15" id="KW-1185">Reference proteome</keyword>
<evidence type="ECO:0000256" key="2">
    <source>
        <dbReference type="ARBA" id="ARBA00004870"/>
    </source>
</evidence>
<keyword evidence="5 13" id="KW-0444">Lipid biosynthesis</keyword>
<evidence type="ECO:0000256" key="9">
    <source>
        <dbReference type="ARBA" id="ARBA00022777"/>
    </source>
</evidence>
<evidence type="ECO:0000256" key="7">
    <source>
        <dbReference type="ARBA" id="ARBA00022679"/>
    </source>
</evidence>
<keyword evidence="10 13" id="KW-0067">ATP-binding</keyword>
<keyword evidence="7 13" id="KW-0808">Transferase</keyword>
<keyword evidence="6 13" id="KW-0441">Lipid A biosynthesis</keyword>
<evidence type="ECO:0000256" key="8">
    <source>
        <dbReference type="ARBA" id="ARBA00022741"/>
    </source>
</evidence>
<dbReference type="PANTHER" id="PTHR42724">
    <property type="entry name" value="TETRAACYLDISACCHARIDE 4'-KINASE"/>
    <property type="match status" value="1"/>
</dbReference>
<keyword evidence="8 13" id="KW-0547">Nucleotide-binding</keyword>
<evidence type="ECO:0000313" key="14">
    <source>
        <dbReference type="EMBL" id="MBD1396255.1"/>
    </source>
</evidence>
<evidence type="ECO:0000256" key="11">
    <source>
        <dbReference type="ARBA" id="ARBA00023098"/>
    </source>
</evidence>
<protein>
    <recommendedName>
        <fullName evidence="4 13">Tetraacyldisaccharide 4'-kinase</fullName>
        <ecNumber evidence="3 13">2.7.1.130</ecNumber>
    </recommendedName>
    <alternativeName>
        <fullName evidence="12 13">Lipid A 4'-kinase</fullName>
    </alternativeName>
</protein>
<comment type="function">
    <text evidence="1 13">Transfers the gamma-phosphate of ATP to the 4'-position of a tetraacyldisaccharide 1-phosphate intermediate (termed DS-1-P) to form tetraacyldisaccharide 1,4'-bis-phosphate (lipid IVA).</text>
</comment>
<comment type="similarity">
    <text evidence="13">Belongs to the LpxK family.</text>
</comment>
<evidence type="ECO:0000256" key="12">
    <source>
        <dbReference type="ARBA" id="ARBA00029757"/>
    </source>
</evidence>
<evidence type="ECO:0000256" key="1">
    <source>
        <dbReference type="ARBA" id="ARBA00002274"/>
    </source>
</evidence>
<evidence type="ECO:0000256" key="10">
    <source>
        <dbReference type="ARBA" id="ARBA00022840"/>
    </source>
</evidence>
<dbReference type="HAMAP" id="MF_00409">
    <property type="entry name" value="LpxK"/>
    <property type="match status" value="1"/>
</dbReference>
<gene>
    <name evidence="13 14" type="primary">lpxK</name>
    <name evidence="14" type="ORF">H9Q13_03675</name>
</gene>
<dbReference type="InterPro" id="IPR003758">
    <property type="entry name" value="LpxK"/>
</dbReference>
<evidence type="ECO:0000256" key="13">
    <source>
        <dbReference type="HAMAP-Rule" id="MF_00409"/>
    </source>
</evidence>
<feature type="binding site" evidence="13">
    <location>
        <begin position="47"/>
        <end position="54"/>
    </location>
    <ligand>
        <name>ATP</name>
        <dbReference type="ChEBI" id="CHEBI:30616"/>
    </ligand>
</feature>
<comment type="pathway">
    <text evidence="2 13">Glycolipid biosynthesis; lipid IV(A) biosynthesis; lipid IV(A) from (3R)-3-hydroxytetradecanoyl-[acyl-carrier-protein] and UDP-N-acetyl-alpha-D-glucosamine: step 6/6.</text>
</comment>
<comment type="caution">
    <text evidence="14">The sequence shown here is derived from an EMBL/GenBank/DDBJ whole genome shotgun (WGS) entry which is preliminary data.</text>
</comment>
<accession>A0ABR7XD97</accession>
<dbReference type="GO" id="GO:0009029">
    <property type="term" value="F:lipid-A 4'-kinase activity"/>
    <property type="evidence" value="ECO:0007669"/>
    <property type="project" value="UniProtKB-EC"/>
</dbReference>
<keyword evidence="9 13" id="KW-0418">Kinase</keyword>
<evidence type="ECO:0000313" key="15">
    <source>
        <dbReference type="Proteomes" id="UP000625551"/>
    </source>
</evidence>
<dbReference type="Proteomes" id="UP000625551">
    <property type="component" value="Unassembled WGS sequence"/>
</dbReference>
<evidence type="ECO:0000256" key="6">
    <source>
        <dbReference type="ARBA" id="ARBA00022556"/>
    </source>
</evidence>
<dbReference type="Pfam" id="PF02606">
    <property type="entry name" value="LpxK"/>
    <property type="match status" value="1"/>
</dbReference>
<reference evidence="14 15" key="1">
    <citation type="submission" date="2020-09" db="EMBL/GenBank/DDBJ databases">
        <title>Genome sequencing and assembly of Pontibacter sp.</title>
        <authorList>
            <person name="Chhetri G."/>
        </authorList>
    </citation>
    <scope>NUCLEOTIDE SEQUENCE [LARGE SCALE GENOMIC DNA]</scope>
    <source>
        <strain evidence="14 15">JH31</strain>
    </source>
</reference>
<dbReference type="SUPFAM" id="SSF52540">
    <property type="entry name" value="P-loop containing nucleoside triphosphate hydrolases"/>
    <property type="match status" value="1"/>
</dbReference>
<dbReference type="PANTHER" id="PTHR42724:SF1">
    <property type="entry name" value="TETRAACYLDISACCHARIDE 4'-KINASE, MITOCHONDRIAL-RELATED"/>
    <property type="match status" value="1"/>
</dbReference>
<evidence type="ECO:0000256" key="4">
    <source>
        <dbReference type="ARBA" id="ARBA00016436"/>
    </source>
</evidence>
<comment type="catalytic activity">
    <reaction evidence="13">
        <text>a lipid A disaccharide + ATP = a lipid IVA + ADP + H(+)</text>
        <dbReference type="Rhea" id="RHEA:67840"/>
        <dbReference type="ChEBI" id="CHEBI:15378"/>
        <dbReference type="ChEBI" id="CHEBI:30616"/>
        <dbReference type="ChEBI" id="CHEBI:176343"/>
        <dbReference type="ChEBI" id="CHEBI:176425"/>
        <dbReference type="ChEBI" id="CHEBI:456216"/>
        <dbReference type="EC" id="2.7.1.130"/>
    </reaction>
</comment>
<proteinExistence type="inferred from homology"/>
<evidence type="ECO:0000256" key="3">
    <source>
        <dbReference type="ARBA" id="ARBA00012071"/>
    </source>
</evidence>